<dbReference type="Gene3D" id="3.40.190.10">
    <property type="entry name" value="Periplasmic binding protein-like II"/>
    <property type="match status" value="1"/>
</dbReference>
<dbReference type="EMBL" id="QLIX01000021">
    <property type="protein sequence ID" value="RAI57112.1"/>
    <property type="molecule type" value="Genomic_DNA"/>
</dbReference>
<evidence type="ECO:0000256" key="2">
    <source>
        <dbReference type="SAM" id="SignalP"/>
    </source>
</evidence>
<evidence type="ECO:0000313" key="3">
    <source>
        <dbReference type="EMBL" id="RAI57112.1"/>
    </source>
</evidence>
<organism evidence="3 4">
    <name type="scientific">Roseicella frigidaeris</name>
    <dbReference type="NCBI Taxonomy" id="2230885"/>
    <lineage>
        <taxon>Bacteria</taxon>
        <taxon>Pseudomonadati</taxon>
        <taxon>Pseudomonadota</taxon>
        <taxon>Alphaproteobacteria</taxon>
        <taxon>Acetobacterales</taxon>
        <taxon>Roseomonadaceae</taxon>
        <taxon>Roseicella</taxon>
    </lineage>
</organism>
<feature type="signal peptide" evidence="2">
    <location>
        <begin position="1"/>
        <end position="24"/>
    </location>
</feature>
<dbReference type="SUPFAM" id="SSF53850">
    <property type="entry name" value="Periplasmic binding protein-like II"/>
    <property type="match status" value="1"/>
</dbReference>
<dbReference type="Proteomes" id="UP000249065">
    <property type="component" value="Unassembled WGS sequence"/>
</dbReference>
<sequence>MMRRRPILGALAASLLPLPLPTLAQGNWPDRPVRLVVPWPAGGPTDSFARALARELAPLLGQPVVIDNRAGASGTVGIQHVARGPADGHTLLVANTTAYVGSVVALADTVQFDPLQDFVPVGLFVESYSVLWAHPSLGLRDFDALLERARDAARPRLAFGTTGSGSVSEQSVEQLARHYRLDLTKVPYRGTAPQVTDLVAGHVQIGTADFATAAPHYQDGRLRPLLVIGRSRLPELPDTPTTFELGLTEPDFTVWNGLFAPAATPGPVVERLQASLGTALRTEAMRAVTGGNGNRAIEQTGEAARRRIAQDLDSRRRFARGLIADGS</sequence>
<comment type="caution">
    <text evidence="3">The sequence shown here is derived from an EMBL/GenBank/DDBJ whole genome shotgun (WGS) entry which is preliminary data.</text>
</comment>
<dbReference type="AlphaFoldDB" id="A0A327M4G1"/>
<dbReference type="RefSeq" id="WP_111471812.1">
    <property type="nucleotide sequence ID" value="NZ_QLIX01000021.1"/>
</dbReference>
<keyword evidence="4" id="KW-1185">Reference proteome</keyword>
<dbReference type="Pfam" id="PF03401">
    <property type="entry name" value="TctC"/>
    <property type="match status" value="1"/>
</dbReference>
<dbReference type="InterPro" id="IPR005064">
    <property type="entry name" value="BUG"/>
</dbReference>
<feature type="chain" id="PRO_5016300433" evidence="2">
    <location>
        <begin position="25"/>
        <end position="327"/>
    </location>
</feature>
<dbReference type="CDD" id="cd07012">
    <property type="entry name" value="PBP2_Bug_TTT"/>
    <property type="match status" value="1"/>
</dbReference>
<proteinExistence type="inferred from homology"/>
<evidence type="ECO:0000256" key="1">
    <source>
        <dbReference type="ARBA" id="ARBA00006987"/>
    </source>
</evidence>
<dbReference type="PIRSF" id="PIRSF017082">
    <property type="entry name" value="YflP"/>
    <property type="match status" value="1"/>
</dbReference>
<dbReference type="PANTHER" id="PTHR42928">
    <property type="entry name" value="TRICARBOXYLATE-BINDING PROTEIN"/>
    <property type="match status" value="1"/>
</dbReference>
<dbReference type="InterPro" id="IPR042100">
    <property type="entry name" value="Bug_dom1"/>
</dbReference>
<dbReference type="PANTHER" id="PTHR42928:SF5">
    <property type="entry name" value="BLR1237 PROTEIN"/>
    <property type="match status" value="1"/>
</dbReference>
<keyword evidence="2" id="KW-0732">Signal</keyword>
<protein>
    <submittedName>
        <fullName evidence="3">Tripartite tricarboxylate transporter substrate binding protein</fullName>
    </submittedName>
</protein>
<gene>
    <name evidence="3" type="ORF">DOO78_20860</name>
</gene>
<evidence type="ECO:0000313" key="4">
    <source>
        <dbReference type="Proteomes" id="UP000249065"/>
    </source>
</evidence>
<accession>A0A327M4G1</accession>
<comment type="similarity">
    <text evidence="1">Belongs to the UPF0065 (bug) family.</text>
</comment>
<dbReference type="OrthoDB" id="7250567at2"/>
<reference evidence="4" key="1">
    <citation type="submission" date="2018-06" db="EMBL/GenBank/DDBJ databases">
        <authorList>
            <person name="Khan S.A."/>
        </authorList>
    </citation>
    <scope>NUCLEOTIDE SEQUENCE [LARGE SCALE GENOMIC DNA]</scope>
    <source>
        <strain evidence="4">DB-1506</strain>
    </source>
</reference>
<dbReference type="Gene3D" id="3.40.190.150">
    <property type="entry name" value="Bordetella uptake gene, domain 1"/>
    <property type="match status" value="1"/>
</dbReference>
<name>A0A327M4G1_9PROT</name>